<sequence>MVIEKMKGTSRRTSVHPKGGAFTVGNFSTRFSLPSFAKRVNRLTEAQKEAVRRTGFGSLLLIPNQMICKSLLVELMERWNCDKSAFTLSHGEVTISLMDISLILGLRVMGKPVVVKDDIPFLDLEGEYGAALWNRKIAVASVEQRLESLGEADSEDFVRSFLLFMFGTLLFPNSNGKVDSRYLYLLRDVDKVDEFAWGAAVLEDLTYWLNKRKRENVQYVGGCLIFLQIWCYEHIDLARPGKIDNAVKYPRVCLWGSTKTHHRQWFIDKFKTLGDNQIIWSLELTPEESEVRIIKEFLEWERSGQSTVQQSSEEVSDIMDQYTAGIEMDSVTIISKETYAPSCIEILSEQAENRRSSSEIPSYISAAIVYSSLLDVYFFIKDGDDLERKNLFLEEQITELRKGMADLTRENGILNDRMSSCLQLEKHNEELRKEVDSLRQENRLLSSTTHTLLVRLEGILLDDDHNTDTVDNQSIGKVASIE</sequence>
<dbReference type="PANTHER" id="PTHR46033">
    <property type="entry name" value="PROTEIN MAIN-LIKE 2"/>
    <property type="match status" value="1"/>
</dbReference>
<keyword evidence="1" id="KW-0175">Coiled coil</keyword>
<organism evidence="3 4">
    <name type="scientific">Cuscuta europaea</name>
    <name type="common">European dodder</name>
    <dbReference type="NCBI Taxonomy" id="41803"/>
    <lineage>
        <taxon>Eukaryota</taxon>
        <taxon>Viridiplantae</taxon>
        <taxon>Streptophyta</taxon>
        <taxon>Embryophyta</taxon>
        <taxon>Tracheophyta</taxon>
        <taxon>Spermatophyta</taxon>
        <taxon>Magnoliopsida</taxon>
        <taxon>eudicotyledons</taxon>
        <taxon>Gunneridae</taxon>
        <taxon>Pentapetalae</taxon>
        <taxon>asterids</taxon>
        <taxon>lamiids</taxon>
        <taxon>Solanales</taxon>
        <taxon>Convolvulaceae</taxon>
        <taxon>Cuscuteae</taxon>
        <taxon>Cuscuta</taxon>
        <taxon>Cuscuta subgen. Cuscuta</taxon>
    </lineage>
</organism>
<proteinExistence type="predicted"/>
<gene>
    <name evidence="3" type="ORF">CEURO_LOCUS15695</name>
</gene>
<reference evidence="3" key="1">
    <citation type="submission" date="2022-07" db="EMBL/GenBank/DDBJ databases">
        <authorList>
            <person name="Macas J."/>
            <person name="Novak P."/>
            <person name="Neumann P."/>
        </authorList>
    </citation>
    <scope>NUCLEOTIDE SEQUENCE</scope>
</reference>
<dbReference type="InterPro" id="IPR044824">
    <property type="entry name" value="MAIN-like"/>
</dbReference>
<dbReference type="Pfam" id="PF10536">
    <property type="entry name" value="PMD"/>
    <property type="match status" value="1"/>
</dbReference>
<accession>A0A9P0ZK74</accession>
<evidence type="ECO:0000313" key="3">
    <source>
        <dbReference type="EMBL" id="CAH9102282.1"/>
    </source>
</evidence>
<evidence type="ECO:0000313" key="4">
    <source>
        <dbReference type="Proteomes" id="UP001152484"/>
    </source>
</evidence>
<dbReference type="AlphaFoldDB" id="A0A9P0ZK74"/>
<comment type="caution">
    <text evidence="3">The sequence shown here is derived from an EMBL/GenBank/DDBJ whole genome shotgun (WGS) entry which is preliminary data.</text>
</comment>
<dbReference type="InterPro" id="IPR019557">
    <property type="entry name" value="AminoTfrase-like_pln_mobile"/>
</dbReference>
<evidence type="ECO:0000256" key="1">
    <source>
        <dbReference type="SAM" id="Coils"/>
    </source>
</evidence>
<name>A0A9P0ZK74_CUSEU</name>
<protein>
    <recommendedName>
        <fullName evidence="2">Aminotransferase-like plant mobile domain-containing protein</fullName>
    </recommendedName>
</protein>
<feature type="domain" description="Aminotransferase-like plant mobile" evidence="2">
    <location>
        <begin position="59"/>
        <end position="281"/>
    </location>
</feature>
<feature type="coiled-coil region" evidence="1">
    <location>
        <begin position="390"/>
        <end position="448"/>
    </location>
</feature>
<dbReference type="Proteomes" id="UP001152484">
    <property type="component" value="Unassembled WGS sequence"/>
</dbReference>
<keyword evidence="4" id="KW-1185">Reference proteome</keyword>
<dbReference type="PANTHER" id="PTHR46033:SF8">
    <property type="entry name" value="PROTEIN MAINTENANCE OF MERISTEMS-LIKE"/>
    <property type="match status" value="1"/>
</dbReference>
<dbReference type="EMBL" id="CAMAPE010000041">
    <property type="protein sequence ID" value="CAH9102282.1"/>
    <property type="molecule type" value="Genomic_DNA"/>
</dbReference>
<dbReference type="OrthoDB" id="684301at2759"/>
<evidence type="ECO:0000259" key="2">
    <source>
        <dbReference type="Pfam" id="PF10536"/>
    </source>
</evidence>
<dbReference type="GO" id="GO:0010073">
    <property type="term" value="P:meristem maintenance"/>
    <property type="evidence" value="ECO:0007669"/>
    <property type="project" value="InterPro"/>
</dbReference>